<dbReference type="Proteomes" id="UP001488838">
    <property type="component" value="Unassembled WGS sequence"/>
</dbReference>
<evidence type="ECO:0000256" key="1">
    <source>
        <dbReference type="SAM" id="MobiDB-lite"/>
    </source>
</evidence>
<reference evidence="3 4" key="1">
    <citation type="journal article" date="2023" name="bioRxiv">
        <title>Conserved and derived expression patterns and positive selection on dental genes reveal complex evolutionary context of ever-growing rodent molars.</title>
        <authorList>
            <person name="Calamari Z.T."/>
            <person name="Song A."/>
            <person name="Cohen E."/>
            <person name="Akter M."/>
            <person name="Roy R.D."/>
            <person name="Hallikas O."/>
            <person name="Christensen M.M."/>
            <person name="Li P."/>
            <person name="Marangoni P."/>
            <person name="Jernvall J."/>
            <person name="Klein O.D."/>
        </authorList>
    </citation>
    <scope>NUCLEOTIDE SEQUENCE [LARGE SCALE GENOMIC DNA]</scope>
    <source>
        <strain evidence="3">V071</strain>
    </source>
</reference>
<sequence>MQKVTFSIFPSGDPSLLLLFWESGPPEMAPADVCRCLSWLLCIRDMEFKCTRHSIQDKFFDGWTVVFGFNGLPRPLPQTSLTHKVHDRLNNDDDDDDDDDDDNKPNVLSWVSKEDLYEPVSEAYHMSIPLLILISGQGRTCCDGNTAGSEETPHSKEHVNIKTVAGFIKEYFESSLRCYPENKLRSSHVAGAAPNLSDLSRVMMVKMSAESCHCAETAPAHNGDCCPSSVRFEWQNHGSDSLQCGKADFVICISLFIPLCGLVDALKLQGGTVFEGTAFVSILLNLIRPFGQREQQSQNVFSMGLFIVIMVSLGIFARKITSSEEHRFIKKHYVDIPVSMKGDAGSGMWMISG</sequence>
<comment type="caution">
    <text evidence="3">The sequence shown here is derived from an EMBL/GenBank/DDBJ whole genome shotgun (WGS) entry which is preliminary data.</text>
</comment>
<feature type="region of interest" description="Disordered" evidence="1">
    <location>
        <begin position="83"/>
        <end position="105"/>
    </location>
</feature>
<name>A0AAW0IJE4_MYOGA</name>
<dbReference type="EMBL" id="JBBHLL010000122">
    <property type="protein sequence ID" value="KAK7814553.1"/>
    <property type="molecule type" value="Genomic_DNA"/>
</dbReference>
<evidence type="ECO:0000256" key="2">
    <source>
        <dbReference type="SAM" id="Phobius"/>
    </source>
</evidence>
<organism evidence="3 4">
    <name type="scientific">Myodes glareolus</name>
    <name type="common">Bank vole</name>
    <name type="synonym">Clethrionomys glareolus</name>
    <dbReference type="NCBI Taxonomy" id="447135"/>
    <lineage>
        <taxon>Eukaryota</taxon>
        <taxon>Metazoa</taxon>
        <taxon>Chordata</taxon>
        <taxon>Craniata</taxon>
        <taxon>Vertebrata</taxon>
        <taxon>Euteleostomi</taxon>
        <taxon>Mammalia</taxon>
        <taxon>Eutheria</taxon>
        <taxon>Euarchontoglires</taxon>
        <taxon>Glires</taxon>
        <taxon>Rodentia</taxon>
        <taxon>Myomorpha</taxon>
        <taxon>Muroidea</taxon>
        <taxon>Cricetidae</taxon>
        <taxon>Arvicolinae</taxon>
        <taxon>Myodes</taxon>
    </lineage>
</organism>
<keyword evidence="2" id="KW-0472">Membrane</keyword>
<dbReference type="AlphaFoldDB" id="A0AAW0IJE4"/>
<feature type="transmembrane region" description="Helical" evidence="2">
    <location>
        <begin position="300"/>
        <end position="317"/>
    </location>
</feature>
<feature type="compositionally biased region" description="Acidic residues" evidence="1">
    <location>
        <begin position="92"/>
        <end position="102"/>
    </location>
</feature>
<proteinExistence type="predicted"/>
<protein>
    <submittedName>
        <fullName evidence="3">Uncharacterized protein</fullName>
    </submittedName>
</protein>
<keyword evidence="2" id="KW-0812">Transmembrane</keyword>
<keyword evidence="2" id="KW-1133">Transmembrane helix</keyword>
<accession>A0AAW0IJE4</accession>
<keyword evidence="4" id="KW-1185">Reference proteome</keyword>
<gene>
    <name evidence="3" type="ORF">U0070_005856</name>
</gene>
<evidence type="ECO:0000313" key="4">
    <source>
        <dbReference type="Proteomes" id="UP001488838"/>
    </source>
</evidence>
<evidence type="ECO:0000313" key="3">
    <source>
        <dbReference type="EMBL" id="KAK7814553.1"/>
    </source>
</evidence>